<evidence type="ECO:0000313" key="1">
    <source>
        <dbReference type="EMBL" id="CAF2778970.1"/>
    </source>
</evidence>
<reference evidence="1" key="1">
    <citation type="submission" date="2021-02" db="EMBL/GenBank/DDBJ databases">
        <authorList>
            <person name="Bekaert M."/>
        </authorList>
    </citation>
    <scope>NUCLEOTIDE SEQUENCE</scope>
    <source>
        <strain evidence="1">IoA-00</strain>
    </source>
</reference>
<evidence type="ECO:0000313" key="2">
    <source>
        <dbReference type="Proteomes" id="UP000675881"/>
    </source>
</evidence>
<proteinExistence type="predicted"/>
<protein>
    <submittedName>
        <fullName evidence="1">(salmon louse) hypothetical protein</fullName>
    </submittedName>
</protein>
<organism evidence="1 2">
    <name type="scientific">Lepeophtheirus salmonis</name>
    <name type="common">Salmon louse</name>
    <name type="synonym">Caligus salmonis</name>
    <dbReference type="NCBI Taxonomy" id="72036"/>
    <lineage>
        <taxon>Eukaryota</taxon>
        <taxon>Metazoa</taxon>
        <taxon>Ecdysozoa</taxon>
        <taxon>Arthropoda</taxon>
        <taxon>Crustacea</taxon>
        <taxon>Multicrustacea</taxon>
        <taxon>Hexanauplia</taxon>
        <taxon>Copepoda</taxon>
        <taxon>Siphonostomatoida</taxon>
        <taxon>Caligidae</taxon>
        <taxon>Lepeophtheirus</taxon>
    </lineage>
</organism>
<keyword evidence="2" id="KW-1185">Reference proteome</keyword>
<dbReference type="EMBL" id="HG994580">
    <property type="protein sequence ID" value="CAF2778970.1"/>
    <property type="molecule type" value="Genomic_DNA"/>
</dbReference>
<name>A0A7R8CDV1_LEPSM</name>
<dbReference type="AlphaFoldDB" id="A0A7R8CDV1"/>
<accession>A0A7R8CDV1</accession>
<gene>
    <name evidence="1" type="ORF">LSAA_987</name>
</gene>
<dbReference type="Proteomes" id="UP000675881">
    <property type="component" value="Chromosome 1"/>
</dbReference>
<sequence>MKKEDFIKILDENLKECPEKLQLCHNWTEFVARLEERLMSRKPTTNLTQLEAFAKEEWGIIELDTQKQDKMKKDIIQNECQIDEEDVNSSDRVDPSKFLKLKSSVNNNQRMLKFVILQSVLKMASSGYMRSTPDTGSPQVIQKLQERSFRL</sequence>